<dbReference type="EMBL" id="FSRL01000001">
    <property type="protein sequence ID" value="SIN77979.1"/>
    <property type="molecule type" value="Genomic_DNA"/>
</dbReference>
<dbReference type="STRING" id="1217970.SAMN05444002_0329"/>
<feature type="region of interest" description="Disordered" evidence="1">
    <location>
        <begin position="1"/>
        <end position="54"/>
    </location>
</feature>
<reference evidence="3" key="1">
    <citation type="submission" date="2016-11" db="EMBL/GenBank/DDBJ databases">
        <authorList>
            <person name="Varghese N."/>
            <person name="Submissions S."/>
        </authorList>
    </citation>
    <scope>NUCLEOTIDE SEQUENCE [LARGE SCALE GENOMIC DNA]</scope>
    <source>
        <strain evidence="3">DSM 29440</strain>
    </source>
</reference>
<organism evidence="2 3">
    <name type="scientific">Vannielia litorea</name>
    <dbReference type="NCBI Taxonomy" id="1217970"/>
    <lineage>
        <taxon>Bacteria</taxon>
        <taxon>Pseudomonadati</taxon>
        <taxon>Pseudomonadota</taxon>
        <taxon>Alphaproteobacteria</taxon>
        <taxon>Rhodobacterales</taxon>
        <taxon>Paracoccaceae</taxon>
        <taxon>Vannielia</taxon>
    </lineage>
</organism>
<feature type="compositionally biased region" description="Basic residues" evidence="1">
    <location>
        <begin position="23"/>
        <end position="36"/>
    </location>
</feature>
<dbReference type="AlphaFoldDB" id="A0A1N6E4P9"/>
<proteinExistence type="predicted"/>
<evidence type="ECO:0000256" key="1">
    <source>
        <dbReference type="SAM" id="MobiDB-lite"/>
    </source>
</evidence>
<sequence length="54" mass="5809">MTKGDKPAAPREERLKQALKANMARRKAQARSRAKARAGETNQAESGGKEGENG</sequence>
<protein>
    <submittedName>
        <fullName evidence="2">Uncharacterized protein</fullName>
    </submittedName>
</protein>
<accession>A0A1N6E4P9</accession>
<feature type="compositionally biased region" description="Basic and acidic residues" evidence="1">
    <location>
        <begin position="1"/>
        <end position="16"/>
    </location>
</feature>
<evidence type="ECO:0000313" key="3">
    <source>
        <dbReference type="Proteomes" id="UP000184932"/>
    </source>
</evidence>
<evidence type="ECO:0000313" key="2">
    <source>
        <dbReference type="EMBL" id="SIN77979.1"/>
    </source>
</evidence>
<dbReference type="Proteomes" id="UP000184932">
    <property type="component" value="Unassembled WGS sequence"/>
</dbReference>
<dbReference type="RefSeq" id="WP_175570409.1">
    <property type="nucleotide sequence ID" value="NZ_FSRL01000001.1"/>
</dbReference>
<gene>
    <name evidence="2" type="ORF">SAMN05444002_0329</name>
</gene>
<keyword evidence="3" id="KW-1185">Reference proteome</keyword>
<name>A0A1N6E4P9_9RHOB</name>